<sequence>MGIMSDSFLTRIPSLSDAQLRDLLQHPRKYQRRALEAAAAEWRSRGFQVPEGALDEPPAPPRTGFLRDARGPRMDRIRLVTGSILAAGALSALVLHRFAVTTAAPFALEDENSKAYLRQLEMMGGKANLLASQVRQGFASLWQGTTLAYTVFWISVAVAGIFWVVATQTGHGTRD</sequence>
<keyword evidence="1" id="KW-1133">Transmembrane helix</keyword>
<name>A0AA48GPL3_9BACT</name>
<gene>
    <name evidence="2" type="ORF">METEAL_29580</name>
</gene>
<dbReference type="Proteomes" id="UP001238179">
    <property type="component" value="Chromosome"/>
</dbReference>
<accession>A0AA48GPL3</accession>
<evidence type="ECO:0000256" key="1">
    <source>
        <dbReference type="SAM" id="Phobius"/>
    </source>
</evidence>
<reference evidence="3" key="1">
    <citation type="journal article" date="2023" name="Int. J. Syst. Evol. Microbiol.">
        <title>Mesoterricola silvestris gen. nov., sp. nov., Mesoterricola sediminis sp. nov., Geothrix oryzae sp. nov., Geothrix edaphica sp. nov., Geothrix rubra sp. nov., and Geothrix limicola sp. nov., six novel members of Acidobacteriota isolated from soils.</title>
        <authorList>
            <person name="Itoh H."/>
            <person name="Sugisawa Y."/>
            <person name="Mise K."/>
            <person name="Xu Z."/>
            <person name="Kuniyasu M."/>
            <person name="Ushijima N."/>
            <person name="Kawano K."/>
            <person name="Kobayashi E."/>
            <person name="Shiratori Y."/>
            <person name="Masuda Y."/>
            <person name="Senoo K."/>
        </authorList>
    </citation>
    <scope>NUCLEOTIDE SEQUENCE [LARGE SCALE GENOMIC DNA]</scope>
    <source>
        <strain evidence="3">W79</strain>
    </source>
</reference>
<feature type="transmembrane region" description="Helical" evidence="1">
    <location>
        <begin position="147"/>
        <end position="166"/>
    </location>
</feature>
<proteinExistence type="predicted"/>
<evidence type="ECO:0000313" key="3">
    <source>
        <dbReference type="Proteomes" id="UP001238179"/>
    </source>
</evidence>
<dbReference type="AlphaFoldDB" id="A0AA48GPL3"/>
<dbReference type="EMBL" id="AP027080">
    <property type="protein sequence ID" value="BDU73784.1"/>
    <property type="molecule type" value="Genomic_DNA"/>
</dbReference>
<feature type="transmembrane region" description="Helical" evidence="1">
    <location>
        <begin position="77"/>
        <end position="99"/>
    </location>
</feature>
<organism evidence="2 3">
    <name type="scientific">Mesoterricola silvestris</name>
    <dbReference type="NCBI Taxonomy" id="2927979"/>
    <lineage>
        <taxon>Bacteria</taxon>
        <taxon>Pseudomonadati</taxon>
        <taxon>Acidobacteriota</taxon>
        <taxon>Holophagae</taxon>
        <taxon>Holophagales</taxon>
        <taxon>Holophagaceae</taxon>
        <taxon>Mesoterricola</taxon>
    </lineage>
</organism>
<keyword evidence="3" id="KW-1185">Reference proteome</keyword>
<protein>
    <submittedName>
        <fullName evidence="2">Uncharacterized protein</fullName>
    </submittedName>
</protein>
<keyword evidence="1" id="KW-0812">Transmembrane</keyword>
<evidence type="ECO:0000313" key="2">
    <source>
        <dbReference type="EMBL" id="BDU73784.1"/>
    </source>
</evidence>
<keyword evidence="1" id="KW-0472">Membrane</keyword>
<dbReference type="KEGG" id="msil:METEAL_29580"/>